<dbReference type="SUPFAM" id="SSF55961">
    <property type="entry name" value="Bet v1-like"/>
    <property type="match status" value="1"/>
</dbReference>
<feature type="domain" description="Activator of Hsp90 ATPase homologue 1/2-like C-terminal" evidence="2">
    <location>
        <begin position="16"/>
        <end position="131"/>
    </location>
</feature>
<dbReference type="InterPro" id="IPR023393">
    <property type="entry name" value="START-like_dom_sf"/>
</dbReference>
<dbReference type="CDD" id="cd07814">
    <property type="entry name" value="SRPBCC_CalC_Aha1-like"/>
    <property type="match status" value="1"/>
</dbReference>
<comment type="similarity">
    <text evidence="1">Belongs to the AHA1 family.</text>
</comment>
<dbReference type="EMBL" id="JBEXRX010000052">
    <property type="protein sequence ID" value="MEU0153859.1"/>
    <property type="molecule type" value="Genomic_DNA"/>
</dbReference>
<name>A0ABV2VM31_9ACTN</name>
<dbReference type="Pfam" id="PF08327">
    <property type="entry name" value="AHSA1"/>
    <property type="match status" value="1"/>
</dbReference>
<evidence type="ECO:0000259" key="2">
    <source>
        <dbReference type="Pfam" id="PF08327"/>
    </source>
</evidence>
<reference evidence="3 4" key="1">
    <citation type="submission" date="2024-06" db="EMBL/GenBank/DDBJ databases">
        <title>The Natural Products Discovery Center: Release of the First 8490 Sequenced Strains for Exploring Actinobacteria Biosynthetic Diversity.</title>
        <authorList>
            <person name="Kalkreuter E."/>
            <person name="Kautsar S.A."/>
            <person name="Yang D."/>
            <person name="Bader C.D."/>
            <person name="Teijaro C.N."/>
            <person name="Fluegel L."/>
            <person name="Davis C.M."/>
            <person name="Simpson J.R."/>
            <person name="Lauterbach L."/>
            <person name="Steele A.D."/>
            <person name="Gui C."/>
            <person name="Meng S."/>
            <person name="Li G."/>
            <person name="Viehrig K."/>
            <person name="Ye F."/>
            <person name="Su P."/>
            <person name="Kiefer A.F."/>
            <person name="Nichols A."/>
            <person name="Cepeda A.J."/>
            <person name="Yan W."/>
            <person name="Fan B."/>
            <person name="Jiang Y."/>
            <person name="Adhikari A."/>
            <person name="Zheng C.-J."/>
            <person name="Schuster L."/>
            <person name="Cowan T.M."/>
            <person name="Smanski M.J."/>
            <person name="Chevrette M.G."/>
            <person name="De Carvalho L.P.S."/>
            <person name="Shen B."/>
        </authorList>
    </citation>
    <scope>NUCLEOTIDE SEQUENCE [LARGE SCALE GENOMIC DNA]</scope>
    <source>
        <strain evidence="3 4">NPDC006286</strain>
    </source>
</reference>
<protein>
    <submittedName>
        <fullName evidence="3">SRPBCC domain-containing protein</fullName>
    </submittedName>
</protein>
<evidence type="ECO:0000256" key="1">
    <source>
        <dbReference type="ARBA" id="ARBA00006817"/>
    </source>
</evidence>
<sequence length="137" mass="15512">MTATSANTIAIDQFIAAPPSRVWRTLTEPESHARWWVPGDIAAIVGHRFHLQMPGWGAVACEVIEVIPEQKLVYTFNQTWTLTWRLAAEGHGTRLFFEHSGFDLAQKSERDAFNRLAPGWRDQMLPQLAQTATQLIN</sequence>
<proteinExistence type="inferred from homology"/>
<evidence type="ECO:0000313" key="3">
    <source>
        <dbReference type="EMBL" id="MEU0153859.1"/>
    </source>
</evidence>
<comment type="caution">
    <text evidence="3">The sequence shown here is derived from an EMBL/GenBank/DDBJ whole genome shotgun (WGS) entry which is preliminary data.</text>
</comment>
<keyword evidence="4" id="KW-1185">Reference proteome</keyword>
<dbReference type="Gene3D" id="3.30.530.20">
    <property type="match status" value="1"/>
</dbReference>
<dbReference type="RefSeq" id="WP_355665628.1">
    <property type="nucleotide sequence ID" value="NZ_JBEXRX010000052.1"/>
</dbReference>
<gene>
    <name evidence="3" type="ORF">ABZ071_18385</name>
</gene>
<organism evidence="3 4">
    <name type="scientific">Micromonospora fulviviridis</name>
    <dbReference type="NCBI Taxonomy" id="47860"/>
    <lineage>
        <taxon>Bacteria</taxon>
        <taxon>Bacillati</taxon>
        <taxon>Actinomycetota</taxon>
        <taxon>Actinomycetes</taxon>
        <taxon>Micromonosporales</taxon>
        <taxon>Micromonosporaceae</taxon>
        <taxon>Micromonospora</taxon>
    </lineage>
</organism>
<dbReference type="InterPro" id="IPR013538">
    <property type="entry name" value="ASHA1/2-like_C"/>
</dbReference>
<evidence type="ECO:0000313" key="4">
    <source>
        <dbReference type="Proteomes" id="UP001550348"/>
    </source>
</evidence>
<accession>A0ABV2VM31</accession>
<dbReference type="Proteomes" id="UP001550348">
    <property type="component" value="Unassembled WGS sequence"/>
</dbReference>